<dbReference type="EMBL" id="BMAU01021338">
    <property type="protein sequence ID" value="GFY16332.1"/>
    <property type="molecule type" value="Genomic_DNA"/>
</dbReference>
<sequence length="214" mass="23575">MIGDITEEKWQFALATQNSDTVEELIDRATSLDAIRSVKKENKKQSSRPQLRSCSTHDVHFHKYNPTNDNIQDINCWRCGRKGHASFMCHLPPPPRGSSVVRPSQFQDPSSQANAPLLSSSGSINHGNNTQRGTTNLNSLDSRRNNNSNRNSTSGRNATTNPSNSVNCIKTQTNKRALIPVVMNNSIEVQALCDPCADIIIQESCIPADAVIHP</sequence>
<feature type="compositionally biased region" description="Low complexity" evidence="2">
    <location>
        <begin position="135"/>
        <end position="161"/>
    </location>
</feature>
<dbReference type="AlphaFoldDB" id="A0A8X6SVW6"/>
<evidence type="ECO:0000313" key="4">
    <source>
        <dbReference type="EMBL" id="GFY16332.1"/>
    </source>
</evidence>
<dbReference type="Proteomes" id="UP000887159">
    <property type="component" value="Unassembled WGS sequence"/>
</dbReference>
<evidence type="ECO:0000256" key="2">
    <source>
        <dbReference type="SAM" id="MobiDB-lite"/>
    </source>
</evidence>
<reference evidence="4" key="1">
    <citation type="submission" date="2020-08" db="EMBL/GenBank/DDBJ databases">
        <title>Multicomponent nature underlies the extraordinary mechanical properties of spider dragline silk.</title>
        <authorList>
            <person name="Kono N."/>
            <person name="Nakamura H."/>
            <person name="Mori M."/>
            <person name="Yoshida Y."/>
            <person name="Ohtoshi R."/>
            <person name="Malay A.D."/>
            <person name="Moran D.A.P."/>
            <person name="Tomita M."/>
            <person name="Numata K."/>
            <person name="Arakawa K."/>
        </authorList>
    </citation>
    <scope>NUCLEOTIDE SEQUENCE</scope>
</reference>
<evidence type="ECO:0000259" key="3">
    <source>
        <dbReference type="PROSITE" id="PS50158"/>
    </source>
</evidence>
<keyword evidence="1" id="KW-0863">Zinc-finger</keyword>
<organism evidence="4 5">
    <name type="scientific">Trichonephila clavipes</name>
    <name type="common">Golden silk orbweaver</name>
    <name type="synonym">Nephila clavipes</name>
    <dbReference type="NCBI Taxonomy" id="2585209"/>
    <lineage>
        <taxon>Eukaryota</taxon>
        <taxon>Metazoa</taxon>
        <taxon>Ecdysozoa</taxon>
        <taxon>Arthropoda</taxon>
        <taxon>Chelicerata</taxon>
        <taxon>Arachnida</taxon>
        <taxon>Araneae</taxon>
        <taxon>Araneomorphae</taxon>
        <taxon>Entelegynae</taxon>
        <taxon>Araneoidea</taxon>
        <taxon>Nephilidae</taxon>
        <taxon>Trichonephila</taxon>
    </lineage>
</organism>
<dbReference type="GO" id="GO:0003676">
    <property type="term" value="F:nucleic acid binding"/>
    <property type="evidence" value="ECO:0007669"/>
    <property type="project" value="InterPro"/>
</dbReference>
<evidence type="ECO:0000256" key="1">
    <source>
        <dbReference type="PROSITE-ProRule" id="PRU00047"/>
    </source>
</evidence>
<feature type="region of interest" description="Disordered" evidence="2">
    <location>
        <begin position="96"/>
        <end position="167"/>
    </location>
</feature>
<accession>A0A8X6SVW6</accession>
<keyword evidence="1" id="KW-0862">Zinc</keyword>
<protein>
    <recommendedName>
        <fullName evidence="3">CCHC-type domain-containing protein</fullName>
    </recommendedName>
</protein>
<keyword evidence="5" id="KW-1185">Reference proteome</keyword>
<proteinExistence type="predicted"/>
<keyword evidence="1" id="KW-0479">Metal-binding</keyword>
<feature type="domain" description="CCHC-type" evidence="3">
    <location>
        <begin position="76"/>
        <end position="89"/>
    </location>
</feature>
<gene>
    <name evidence="4" type="primary">AVEN_171882_1</name>
    <name evidence="4" type="ORF">TNCV_2349771</name>
</gene>
<name>A0A8X6SVW6_TRICX</name>
<dbReference type="InterPro" id="IPR001878">
    <property type="entry name" value="Znf_CCHC"/>
</dbReference>
<dbReference type="PROSITE" id="PS50158">
    <property type="entry name" value="ZF_CCHC"/>
    <property type="match status" value="1"/>
</dbReference>
<comment type="caution">
    <text evidence="4">The sequence shown here is derived from an EMBL/GenBank/DDBJ whole genome shotgun (WGS) entry which is preliminary data.</text>
</comment>
<dbReference type="GO" id="GO:0008270">
    <property type="term" value="F:zinc ion binding"/>
    <property type="evidence" value="ECO:0007669"/>
    <property type="project" value="UniProtKB-KW"/>
</dbReference>
<feature type="compositionally biased region" description="Polar residues" evidence="2">
    <location>
        <begin position="105"/>
        <end position="134"/>
    </location>
</feature>
<evidence type="ECO:0000313" key="5">
    <source>
        <dbReference type="Proteomes" id="UP000887159"/>
    </source>
</evidence>